<evidence type="ECO:0000313" key="9">
    <source>
        <dbReference type="EMBL" id="HJH10383.1"/>
    </source>
</evidence>
<accession>A0A921T495</accession>
<evidence type="ECO:0000256" key="1">
    <source>
        <dbReference type="ARBA" id="ARBA00012314"/>
    </source>
</evidence>
<dbReference type="EMBL" id="DYTV01000016">
    <property type="protein sequence ID" value="HJH10383.1"/>
    <property type="molecule type" value="Genomic_DNA"/>
</dbReference>
<dbReference type="GO" id="GO:0042542">
    <property type="term" value="P:response to hydrogen peroxide"/>
    <property type="evidence" value="ECO:0007669"/>
    <property type="project" value="TreeGrafter"/>
</dbReference>
<keyword evidence="2 9" id="KW-0575">Peroxidase</keyword>
<dbReference type="Proteomes" id="UP000700212">
    <property type="component" value="Unassembled WGS sequence"/>
</dbReference>
<keyword evidence="4" id="KW-0479">Metal-binding</keyword>
<dbReference type="PROSITE" id="PS00437">
    <property type="entry name" value="CATALASE_1"/>
    <property type="match status" value="1"/>
</dbReference>
<comment type="caution">
    <text evidence="9">The sequence shown here is derived from an EMBL/GenBank/DDBJ whole genome shotgun (WGS) entry which is preliminary data.</text>
</comment>
<dbReference type="InterPro" id="IPR002226">
    <property type="entry name" value="Catalase_haem_BS"/>
</dbReference>
<evidence type="ECO:0000256" key="4">
    <source>
        <dbReference type="ARBA" id="ARBA00022723"/>
    </source>
</evidence>
<evidence type="ECO:0000313" key="10">
    <source>
        <dbReference type="Proteomes" id="UP000700212"/>
    </source>
</evidence>
<dbReference type="PROSITE" id="PS51402">
    <property type="entry name" value="CATALASE_3"/>
    <property type="match status" value="1"/>
</dbReference>
<evidence type="ECO:0000256" key="5">
    <source>
        <dbReference type="ARBA" id="ARBA00023002"/>
    </source>
</evidence>
<dbReference type="InterPro" id="IPR018028">
    <property type="entry name" value="Catalase"/>
</dbReference>
<feature type="domain" description="Catalase core" evidence="8">
    <location>
        <begin position="1"/>
        <end position="89"/>
    </location>
</feature>
<dbReference type="GO" id="GO:0005737">
    <property type="term" value="C:cytoplasm"/>
    <property type="evidence" value="ECO:0007669"/>
    <property type="project" value="TreeGrafter"/>
</dbReference>
<keyword evidence="7" id="KW-0376">Hydrogen peroxide</keyword>
<dbReference type="Gene3D" id="2.40.180.10">
    <property type="entry name" value="Catalase core domain"/>
    <property type="match status" value="1"/>
</dbReference>
<dbReference type="Pfam" id="PF00199">
    <property type="entry name" value="Catalase"/>
    <property type="match status" value="1"/>
</dbReference>
<dbReference type="GO" id="GO:0046872">
    <property type="term" value="F:metal ion binding"/>
    <property type="evidence" value="ECO:0007669"/>
    <property type="project" value="UniProtKB-KW"/>
</dbReference>
<proteinExistence type="predicted"/>
<evidence type="ECO:0000259" key="8">
    <source>
        <dbReference type="SMART" id="SM01060"/>
    </source>
</evidence>
<evidence type="ECO:0000256" key="7">
    <source>
        <dbReference type="ARBA" id="ARBA00023324"/>
    </source>
</evidence>
<dbReference type="InterPro" id="IPR010582">
    <property type="entry name" value="Catalase_immune_responsive"/>
</dbReference>
<dbReference type="GO" id="GO:0042744">
    <property type="term" value="P:hydrogen peroxide catabolic process"/>
    <property type="evidence" value="ECO:0007669"/>
    <property type="project" value="UniProtKB-KW"/>
</dbReference>
<organism evidence="9 10">
    <name type="scientific">Metalysinibacillus jejuensis</name>
    <dbReference type="NCBI Taxonomy" id="914327"/>
    <lineage>
        <taxon>Bacteria</taxon>
        <taxon>Bacillati</taxon>
        <taxon>Bacillota</taxon>
        <taxon>Bacilli</taxon>
        <taxon>Bacillales</taxon>
        <taxon>Caryophanaceae</taxon>
        <taxon>Metalysinibacillus</taxon>
    </lineage>
</organism>
<gene>
    <name evidence="9" type="ORF">K8V30_01600</name>
</gene>
<evidence type="ECO:0000256" key="6">
    <source>
        <dbReference type="ARBA" id="ARBA00023004"/>
    </source>
</evidence>
<keyword evidence="6" id="KW-0408">Iron</keyword>
<dbReference type="InterPro" id="IPR011614">
    <property type="entry name" value="Catalase_core"/>
</dbReference>
<dbReference type="PANTHER" id="PTHR11465">
    <property type="entry name" value="CATALASE"/>
    <property type="match status" value="1"/>
</dbReference>
<keyword evidence="3" id="KW-0349">Heme</keyword>
<keyword evidence="5 9" id="KW-0560">Oxidoreductase</keyword>
<dbReference type="GO" id="GO:0020037">
    <property type="term" value="F:heme binding"/>
    <property type="evidence" value="ECO:0007669"/>
    <property type="project" value="InterPro"/>
</dbReference>
<name>A0A921T495_9BACL</name>
<dbReference type="InterPro" id="IPR020835">
    <property type="entry name" value="Catalase_sf"/>
</dbReference>
<reference evidence="9" key="2">
    <citation type="submission" date="2021-09" db="EMBL/GenBank/DDBJ databases">
        <authorList>
            <person name="Gilroy R."/>
        </authorList>
    </citation>
    <scope>NUCLEOTIDE SEQUENCE</scope>
    <source>
        <strain evidence="9">CHK160-4876</strain>
    </source>
</reference>
<dbReference type="GO" id="GO:0004096">
    <property type="term" value="F:catalase activity"/>
    <property type="evidence" value="ECO:0007669"/>
    <property type="project" value="UniProtKB-EC"/>
</dbReference>
<dbReference type="EC" id="1.11.1.6" evidence="1"/>
<feature type="non-terminal residue" evidence="9">
    <location>
        <position position="1"/>
    </location>
</feature>
<dbReference type="SMART" id="SM01060">
    <property type="entry name" value="Catalase"/>
    <property type="match status" value="1"/>
</dbReference>
<dbReference type="AlphaFoldDB" id="A0A921T495"/>
<evidence type="ECO:0000256" key="3">
    <source>
        <dbReference type="ARBA" id="ARBA00022617"/>
    </source>
</evidence>
<reference evidence="9" key="1">
    <citation type="journal article" date="2021" name="PeerJ">
        <title>Extensive microbial diversity within the chicken gut microbiome revealed by metagenomics and culture.</title>
        <authorList>
            <person name="Gilroy R."/>
            <person name="Ravi A."/>
            <person name="Getino M."/>
            <person name="Pursley I."/>
            <person name="Horton D.L."/>
            <person name="Alikhan N.F."/>
            <person name="Baker D."/>
            <person name="Gharbi K."/>
            <person name="Hall N."/>
            <person name="Watson M."/>
            <person name="Adriaenssens E.M."/>
            <person name="Foster-Nyarko E."/>
            <person name="Jarju S."/>
            <person name="Secka A."/>
            <person name="Antonio M."/>
            <person name="Oren A."/>
            <person name="Chaudhuri R.R."/>
            <person name="La Ragione R."/>
            <person name="Hildebrand F."/>
            <person name="Pallen M.J."/>
        </authorList>
    </citation>
    <scope>NUCLEOTIDE SEQUENCE</scope>
    <source>
        <strain evidence="9">CHK160-4876</strain>
    </source>
</reference>
<protein>
    <recommendedName>
        <fullName evidence="1">catalase</fullName>
        <ecNumber evidence="1">1.11.1.6</ecNumber>
    </recommendedName>
</protein>
<dbReference type="SUPFAM" id="SSF56634">
    <property type="entry name" value="Heme-dependent catalase-like"/>
    <property type="match status" value="1"/>
</dbReference>
<dbReference type="Pfam" id="PF06628">
    <property type="entry name" value="Catalase-rel"/>
    <property type="match status" value="1"/>
</dbReference>
<sequence>NYFAEVEQAAFAPSNIVPGISFSPDKMLQGRIFAYADAQRYRLGVNHYQLPVNAPKCPFRTFHRDGAMRFDGNLGSTLSYEPNSYGEWEHNLDYKEPELPLEGGAGIHDFREDDNNYFEQPGKLFRLMNAEEQQRLFDNTAADMAPVEEFIKRRHILHCYLADPAYGEGVAKAMGLTLDGMDLTNPYTK</sequence>
<dbReference type="PANTHER" id="PTHR11465:SF61">
    <property type="entry name" value="CATALASE"/>
    <property type="match status" value="1"/>
</dbReference>
<evidence type="ECO:0000256" key="2">
    <source>
        <dbReference type="ARBA" id="ARBA00022559"/>
    </source>
</evidence>